<dbReference type="RefSeq" id="WP_183931166.1">
    <property type="nucleotide sequence ID" value="NZ_JACIGM010000031.1"/>
</dbReference>
<dbReference type="InterPro" id="IPR012338">
    <property type="entry name" value="Beta-lactam/transpept-like"/>
</dbReference>
<comment type="catalytic activity">
    <reaction evidence="1 6">
        <text>a beta-lactam + H2O = a substituted beta-amino acid</text>
        <dbReference type="Rhea" id="RHEA:20401"/>
        <dbReference type="ChEBI" id="CHEBI:15377"/>
        <dbReference type="ChEBI" id="CHEBI:35627"/>
        <dbReference type="ChEBI" id="CHEBI:140347"/>
        <dbReference type="EC" id="3.5.2.6"/>
    </reaction>
</comment>
<comment type="similarity">
    <text evidence="2 6">Belongs to the class-C beta-lactamase family.</text>
</comment>
<dbReference type="GO" id="GO:0008800">
    <property type="term" value="F:beta-lactamase activity"/>
    <property type="evidence" value="ECO:0007669"/>
    <property type="project" value="UniProtKB-UniRule"/>
</dbReference>
<dbReference type="GO" id="GO:0030288">
    <property type="term" value="C:outer membrane-bounded periplasmic space"/>
    <property type="evidence" value="ECO:0007669"/>
    <property type="project" value="InterPro"/>
</dbReference>
<accession>A0A7W6WJ44</accession>
<dbReference type="EC" id="3.5.2.6" evidence="3 6"/>
<dbReference type="InterPro" id="IPR050491">
    <property type="entry name" value="AmpC-like"/>
</dbReference>
<evidence type="ECO:0000259" key="7">
    <source>
        <dbReference type="Pfam" id="PF00144"/>
    </source>
</evidence>
<evidence type="ECO:0000256" key="6">
    <source>
        <dbReference type="RuleBase" id="RU361140"/>
    </source>
</evidence>
<protein>
    <recommendedName>
        <fullName evidence="3 6">Beta-lactamase</fullName>
        <ecNumber evidence="3 6">3.5.2.6</ecNumber>
    </recommendedName>
</protein>
<organism evidence="8 9">
    <name type="scientific">Rhizobium mongolense</name>
    <dbReference type="NCBI Taxonomy" id="57676"/>
    <lineage>
        <taxon>Bacteria</taxon>
        <taxon>Pseudomonadati</taxon>
        <taxon>Pseudomonadota</taxon>
        <taxon>Alphaproteobacteria</taxon>
        <taxon>Hyphomicrobiales</taxon>
        <taxon>Rhizobiaceae</taxon>
        <taxon>Rhizobium/Agrobacterium group</taxon>
        <taxon>Rhizobium</taxon>
    </lineage>
</organism>
<dbReference type="AlphaFoldDB" id="A0A7W6WJ44"/>
<evidence type="ECO:0000313" key="9">
    <source>
        <dbReference type="Proteomes" id="UP000533641"/>
    </source>
</evidence>
<name>A0A7W6WJ44_9HYPH</name>
<dbReference type="GO" id="GO:0017001">
    <property type="term" value="P:antibiotic catabolic process"/>
    <property type="evidence" value="ECO:0007669"/>
    <property type="project" value="InterPro"/>
</dbReference>
<gene>
    <name evidence="8" type="ORF">GGE12_007378</name>
</gene>
<proteinExistence type="inferred from homology"/>
<dbReference type="GO" id="GO:0046677">
    <property type="term" value="P:response to antibiotic"/>
    <property type="evidence" value="ECO:0007669"/>
    <property type="project" value="UniProtKB-UniRule"/>
</dbReference>
<dbReference type="NCBIfam" id="NF033085">
    <property type="entry name" value="bla_class_C"/>
    <property type="match status" value="1"/>
</dbReference>
<comment type="caution">
    <text evidence="8">The sequence shown here is derived from an EMBL/GenBank/DDBJ whole genome shotgun (WGS) entry which is preliminary data.</text>
</comment>
<dbReference type="Proteomes" id="UP000533641">
    <property type="component" value="Unassembled WGS sequence"/>
</dbReference>
<evidence type="ECO:0000256" key="5">
    <source>
        <dbReference type="ARBA" id="ARBA00023251"/>
    </source>
</evidence>
<keyword evidence="4 6" id="KW-0378">Hydrolase</keyword>
<dbReference type="InterPro" id="IPR058136">
    <property type="entry name" value="AmpC"/>
</dbReference>
<dbReference type="PANTHER" id="PTHR46825:SF8">
    <property type="entry name" value="BETA-LACTAMASE-RELATED"/>
    <property type="match status" value="1"/>
</dbReference>
<feature type="domain" description="Beta-lactamase-related" evidence="7">
    <location>
        <begin position="31"/>
        <end position="377"/>
    </location>
</feature>
<dbReference type="EMBL" id="JACIGM010000031">
    <property type="protein sequence ID" value="MBB4279559.1"/>
    <property type="molecule type" value="Genomic_DNA"/>
</dbReference>
<dbReference type="Pfam" id="PF00144">
    <property type="entry name" value="Beta-lactamase"/>
    <property type="match status" value="1"/>
</dbReference>
<dbReference type="InterPro" id="IPR001586">
    <property type="entry name" value="Beta-lactam_class-C_AS"/>
</dbReference>
<evidence type="ECO:0000256" key="4">
    <source>
        <dbReference type="ARBA" id="ARBA00022801"/>
    </source>
</evidence>
<dbReference type="SUPFAM" id="SSF56601">
    <property type="entry name" value="beta-lactamase/transpeptidase-like"/>
    <property type="match status" value="1"/>
</dbReference>
<evidence type="ECO:0000256" key="2">
    <source>
        <dbReference type="ARBA" id="ARBA00007840"/>
    </source>
</evidence>
<evidence type="ECO:0000313" key="8">
    <source>
        <dbReference type="EMBL" id="MBB4279559.1"/>
    </source>
</evidence>
<dbReference type="PANTHER" id="PTHR46825">
    <property type="entry name" value="D-ALANYL-D-ALANINE-CARBOXYPEPTIDASE/ENDOPEPTIDASE AMPH"/>
    <property type="match status" value="1"/>
</dbReference>
<dbReference type="PROSITE" id="PS00336">
    <property type="entry name" value="BETA_LACTAMASE_C"/>
    <property type="match status" value="1"/>
</dbReference>
<keyword evidence="5 6" id="KW-0046">Antibiotic resistance</keyword>
<reference evidence="8 9" key="1">
    <citation type="submission" date="2020-08" db="EMBL/GenBank/DDBJ databases">
        <title>Genomic Encyclopedia of Type Strains, Phase IV (KMG-V): Genome sequencing to study the core and pangenomes of soil and plant-associated prokaryotes.</title>
        <authorList>
            <person name="Whitman W."/>
        </authorList>
    </citation>
    <scope>NUCLEOTIDE SEQUENCE [LARGE SCALE GENOMIC DNA]</scope>
    <source>
        <strain evidence="8 9">SEMIA 402</strain>
    </source>
</reference>
<dbReference type="InterPro" id="IPR001466">
    <property type="entry name" value="Beta-lactam-related"/>
</dbReference>
<evidence type="ECO:0000256" key="3">
    <source>
        <dbReference type="ARBA" id="ARBA00012865"/>
    </source>
</evidence>
<dbReference type="Gene3D" id="3.40.710.10">
    <property type="entry name" value="DD-peptidase/beta-lactamase superfamily"/>
    <property type="match status" value="1"/>
</dbReference>
<sequence length="385" mass="41530">MRIYLSTVAVLIGIVLPVVPAASEDDLRSTVDTIVKPVMAEHQIPGFSVGILLAGQHHIFHYGVSSRETASPVDDATLFEIGSLSKPFTGTLLERLQAEGSVSLSTQVKELLPELSQSPLGAASLLELHTYVAGGLPLQFPAEVNEQNFLSFYKSFIPTTKIGTSRLYSNTSIGLSGYLAAKSVGAPFASLLDEKVIKPLNLSHTFLSVPKDRFSSYAQGYTSSNAPVRVNPGVFDDEAYGIKTTAVDLLGFVEASVNPNRFEGSLKAALIAARSPVYQVRRMYQGLGWELYPAPARRDDLLQGVDPDFVLKANQIDPPSLWVAPEMVATVSKTGSTGGFGAYALFQPKRGAGIVILANRFWPNSARIETAYSILEKLDPGFFSD</sequence>
<evidence type="ECO:0000256" key="1">
    <source>
        <dbReference type="ARBA" id="ARBA00001526"/>
    </source>
</evidence>